<protein>
    <submittedName>
        <fullName evidence="2">Uncharacterized protein</fullName>
    </submittedName>
</protein>
<dbReference type="GeneID" id="63715931"/>
<evidence type="ECO:0000256" key="1">
    <source>
        <dbReference type="SAM" id="MobiDB-lite"/>
    </source>
</evidence>
<dbReference type="Proteomes" id="UP000076580">
    <property type="component" value="Chromosome 01"/>
</dbReference>
<dbReference type="InParanoid" id="A0A151GYH6"/>
<dbReference type="EMBL" id="LAYC01000001">
    <property type="protein sequence ID" value="KYK62141.1"/>
    <property type="molecule type" value="Genomic_DNA"/>
</dbReference>
<feature type="region of interest" description="Disordered" evidence="1">
    <location>
        <begin position="146"/>
        <end position="177"/>
    </location>
</feature>
<feature type="compositionally biased region" description="Gly residues" evidence="1">
    <location>
        <begin position="148"/>
        <end position="177"/>
    </location>
</feature>
<evidence type="ECO:0000313" key="3">
    <source>
        <dbReference type="Proteomes" id="UP000076580"/>
    </source>
</evidence>
<gene>
    <name evidence="2" type="ORF">DCS_03288</name>
</gene>
<comment type="caution">
    <text evidence="2">The sequence shown here is derived from an EMBL/GenBank/DDBJ whole genome shotgun (WGS) entry which is preliminary data.</text>
</comment>
<accession>A0A151GYH6</accession>
<dbReference type="AlphaFoldDB" id="A0A151GYH6"/>
<sequence length="235" mass="24729">MQVPIRSTTKYGVLNKSSSMRAAEPLLGLQVDKQVQPKLSRTFSHSSQPYSSFFPNNCHLPPDSVFLLPLPIKSGRLLFYGSLHQSHIIVLPIDIANLVNNLGGCDDGEIDDDGLPEQGGQQRLSHRHIGRPMLNDPVPWPGLQPYGLGHGGTNGSGTHGSGTHGSGTHGSGKHGSGTIGRVSAVEVASAAGYACTLTSAIRPTIFGVTRGSCSTVELWIALNDTKSTLAVTEGS</sequence>
<name>A0A151GYH6_DRECN</name>
<reference evidence="2 3" key="1">
    <citation type="journal article" date="2016" name="Sci. Rep.">
        <title>Insights into Adaptations to a Near-Obligate Nematode Endoparasitic Lifestyle from the Finished Genome of Drechmeria coniospora.</title>
        <authorList>
            <person name="Zhang L."/>
            <person name="Zhou Z."/>
            <person name="Guo Q."/>
            <person name="Fokkens L."/>
            <person name="Miskei M."/>
            <person name="Pocsi I."/>
            <person name="Zhang W."/>
            <person name="Chen M."/>
            <person name="Wang L."/>
            <person name="Sun Y."/>
            <person name="Donzelli B.G."/>
            <person name="Gibson D.M."/>
            <person name="Nelson D.R."/>
            <person name="Luo J.G."/>
            <person name="Rep M."/>
            <person name="Liu H."/>
            <person name="Yang S."/>
            <person name="Wang J."/>
            <person name="Krasnoff S.B."/>
            <person name="Xu Y."/>
            <person name="Molnar I."/>
            <person name="Lin M."/>
        </authorList>
    </citation>
    <scope>NUCLEOTIDE SEQUENCE [LARGE SCALE GENOMIC DNA]</scope>
    <source>
        <strain evidence="2 3">ARSEF 6962</strain>
    </source>
</reference>
<organism evidence="2 3">
    <name type="scientific">Drechmeria coniospora</name>
    <name type="common">Nematophagous fungus</name>
    <name type="synonym">Meria coniospora</name>
    <dbReference type="NCBI Taxonomy" id="98403"/>
    <lineage>
        <taxon>Eukaryota</taxon>
        <taxon>Fungi</taxon>
        <taxon>Dikarya</taxon>
        <taxon>Ascomycota</taxon>
        <taxon>Pezizomycotina</taxon>
        <taxon>Sordariomycetes</taxon>
        <taxon>Hypocreomycetidae</taxon>
        <taxon>Hypocreales</taxon>
        <taxon>Ophiocordycipitaceae</taxon>
        <taxon>Drechmeria</taxon>
    </lineage>
</organism>
<keyword evidence="3" id="KW-1185">Reference proteome</keyword>
<proteinExistence type="predicted"/>
<evidence type="ECO:0000313" key="2">
    <source>
        <dbReference type="EMBL" id="KYK62141.1"/>
    </source>
</evidence>
<dbReference type="RefSeq" id="XP_040661493.1">
    <property type="nucleotide sequence ID" value="XM_040800610.1"/>
</dbReference>